<keyword evidence="7" id="KW-1185">Reference proteome</keyword>
<dbReference type="PANTHER" id="PTHR30126">
    <property type="entry name" value="HTH-TYPE TRANSCRIPTIONAL REGULATOR"/>
    <property type="match status" value="1"/>
</dbReference>
<feature type="domain" description="HTH lysR-type" evidence="5">
    <location>
        <begin position="34"/>
        <end position="91"/>
    </location>
</feature>
<name>A0A248JQ32_9PROT</name>
<organism evidence="6 7">
    <name type="scientific">Nitrospirillum viridazoti CBAmc</name>
    <dbReference type="NCBI Taxonomy" id="1441467"/>
    <lineage>
        <taxon>Bacteria</taxon>
        <taxon>Pseudomonadati</taxon>
        <taxon>Pseudomonadota</taxon>
        <taxon>Alphaproteobacteria</taxon>
        <taxon>Rhodospirillales</taxon>
        <taxon>Azospirillaceae</taxon>
        <taxon>Nitrospirillum</taxon>
        <taxon>Nitrospirillum viridazoti</taxon>
    </lineage>
</organism>
<dbReference type="EMBL" id="CP022110">
    <property type="protein sequence ID" value="ASG20805.1"/>
    <property type="molecule type" value="Genomic_DNA"/>
</dbReference>
<evidence type="ECO:0000256" key="1">
    <source>
        <dbReference type="ARBA" id="ARBA00009437"/>
    </source>
</evidence>
<sequence>MPAAARVAISFPSLVFSGKSCIINFIRHRSAIPMKIHQLKAFVAVADSHSFNEAARLLSVSQPAVAKAIRELENWADRQLVIRSSRGTQLTPDGVSLLRRARGILDQVARAEHEFAGSGPHEHVSLGLTTLVSAAVAPTLVDFKERNPDTAWTVLGGSRRLLFEKLYNHTLDLVIATLPGTPEEMGTGFRCEPLLRLPTVLTVAKGDPLEKAQSLADLTQAEWLHAESEQSFDHHFRGAFAEAGVHRLPPFTRCESPFVMLALAARPNTVTMWTGLASHAMKPQLKVPGENITGLALKEKLPDITVCAVYRPDLIMTPAIQRLLGQVRRLKDMDMLDLGPDAAVLSVG</sequence>
<dbReference type="AlphaFoldDB" id="A0A248JQ32"/>
<evidence type="ECO:0000256" key="3">
    <source>
        <dbReference type="ARBA" id="ARBA00023125"/>
    </source>
</evidence>
<gene>
    <name evidence="6" type="ORF">Y958_08280</name>
</gene>
<reference evidence="6 7" key="1">
    <citation type="submission" date="2017-06" db="EMBL/GenBank/DDBJ databases">
        <title>Complete genome sequence of Nitrospirillum amazonense strain CBAmC, an endophytic nitrogen-fixing and plant growth-promoting bacterium, isolated from sugarcane.</title>
        <authorList>
            <person name="Schwab S."/>
            <person name="dos Santos Teixeira K.R."/>
            <person name="Simoes Araujo J.L."/>
            <person name="Soares Vidal M."/>
            <person name="Borges de Freitas H.R."/>
            <person name="Rivello Crivelaro A.L."/>
            <person name="Bueno de Camargo Nunes A."/>
            <person name="dos Santos C.M."/>
            <person name="Palmeira da Silva Rosa D."/>
            <person name="da Silva Padilha D."/>
            <person name="da Silva E."/>
            <person name="Araujo Terra L."/>
            <person name="Soares Mendes V."/>
            <person name="Farinelli L."/>
            <person name="Magalhaes Cruz L."/>
            <person name="Baldani J.I."/>
        </authorList>
    </citation>
    <scope>NUCLEOTIDE SEQUENCE [LARGE SCALE GENOMIC DNA]</scope>
    <source>
        <strain evidence="6 7">CBAmC</strain>
    </source>
</reference>
<dbReference type="SUPFAM" id="SSF53850">
    <property type="entry name" value="Periplasmic binding protein-like II"/>
    <property type="match status" value="1"/>
</dbReference>
<dbReference type="Pfam" id="PF00126">
    <property type="entry name" value="HTH_1"/>
    <property type="match status" value="1"/>
</dbReference>
<keyword evidence="4" id="KW-0804">Transcription</keyword>
<evidence type="ECO:0000313" key="7">
    <source>
        <dbReference type="Proteomes" id="UP000197153"/>
    </source>
</evidence>
<keyword evidence="3" id="KW-0238">DNA-binding</keyword>
<dbReference type="PRINTS" id="PR00039">
    <property type="entry name" value="HTHLYSR"/>
</dbReference>
<dbReference type="FunFam" id="1.10.10.10:FF:000001">
    <property type="entry name" value="LysR family transcriptional regulator"/>
    <property type="match status" value="1"/>
</dbReference>
<protein>
    <recommendedName>
        <fullName evidence="5">HTH lysR-type domain-containing protein</fullName>
    </recommendedName>
</protein>
<dbReference type="Pfam" id="PF03466">
    <property type="entry name" value="LysR_substrate"/>
    <property type="match status" value="1"/>
</dbReference>
<proteinExistence type="inferred from homology"/>
<comment type="similarity">
    <text evidence="1">Belongs to the LysR transcriptional regulatory family.</text>
</comment>
<evidence type="ECO:0000313" key="6">
    <source>
        <dbReference type="EMBL" id="ASG20805.1"/>
    </source>
</evidence>
<dbReference type="GO" id="GO:0000976">
    <property type="term" value="F:transcription cis-regulatory region binding"/>
    <property type="evidence" value="ECO:0007669"/>
    <property type="project" value="TreeGrafter"/>
</dbReference>
<dbReference type="Proteomes" id="UP000197153">
    <property type="component" value="Chromosome 1"/>
</dbReference>
<evidence type="ECO:0000259" key="5">
    <source>
        <dbReference type="PROSITE" id="PS50931"/>
    </source>
</evidence>
<accession>A0A248JQ32</accession>
<dbReference type="Gene3D" id="1.10.10.10">
    <property type="entry name" value="Winged helix-like DNA-binding domain superfamily/Winged helix DNA-binding domain"/>
    <property type="match status" value="1"/>
</dbReference>
<evidence type="ECO:0000256" key="2">
    <source>
        <dbReference type="ARBA" id="ARBA00023015"/>
    </source>
</evidence>
<dbReference type="PANTHER" id="PTHR30126:SF97">
    <property type="entry name" value="HTH-TYPE TRANSCRIPTIONAL REGULATOR ABGR"/>
    <property type="match status" value="1"/>
</dbReference>
<dbReference type="InterPro" id="IPR036390">
    <property type="entry name" value="WH_DNA-bd_sf"/>
</dbReference>
<dbReference type="KEGG" id="nao:Y958_08280"/>
<keyword evidence="2" id="KW-0805">Transcription regulation</keyword>
<evidence type="ECO:0000256" key="4">
    <source>
        <dbReference type="ARBA" id="ARBA00023163"/>
    </source>
</evidence>
<dbReference type="Gene3D" id="3.40.190.290">
    <property type="match status" value="1"/>
</dbReference>
<dbReference type="InterPro" id="IPR000847">
    <property type="entry name" value="LysR_HTH_N"/>
</dbReference>
<dbReference type="InterPro" id="IPR005119">
    <property type="entry name" value="LysR_subst-bd"/>
</dbReference>
<dbReference type="GO" id="GO:0003700">
    <property type="term" value="F:DNA-binding transcription factor activity"/>
    <property type="evidence" value="ECO:0007669"/>
    <property type="project" value="InterPro"/>
</dbReference>
<dbReference type="InterPro" id="IPR036388">
    <property type="entry name" value="WH-like_DNA-bd_sf"/>
</dbReference>
<dbReference type="SUPFAM" id="SSF46785">
    <property type="entry name" value="Winged helix' DNA-binding domain"/>
    <property type="match status" value="1"/>
</dbReference>
<dbReference type="PROSITE" id="PS50931">
    <property type="entry name" value="HTH_LYSR"/>
    <property type="match status" value="1"/>
</dbReference>